<sequence length="44" mass="4594">ACQAECDELVFACAPVMAARVEIAVMNSGILTIKTLLGLTNSIL</sequence>
<dbReference type="AlphaFoldDB" id="A0A392SJE7"/>
<organism evidence="1 2">
    <name type="scientific">Trifolium medium</name>
    <dbReference type="NCBI Taxonomy" id="97028"/>
    <lineage>
        <taxon>Eukaryota</taxon>
        <taxon>Viridiplantae</taxon>
        <taxon>Streptophyta</taxon>
        <taxon>Embryophyta</taxon>
        <taxon>Tracheophyta</taxon>
        <taxon>Spermatophyta</taxon>
        <taxon>Magnoliopsida</taxon>
        <taxon>eudicotyledons</taxon>
        <taxon>Gunneridae</taxon>
        <taxon>Pentapetalae</taxon>
        <taxon>rosids</taxon>
        <taxon>fabids</taxon>
        <taxon>Fabales</taxon>
        <taxon>Fabaceae</taxon>
        <taxon>Papilionoideae</taxon>
        <taxon>50 kb inversion clade</taxon>
        <taxon>NPAAA clade</taxon>
        <taxon>Hologalegina</taxon>
        <taxon>IRL clade</taxon>
        <taxon>Trifolieae</taxon>
        <taxon>Trifolium</taxon>
    </lineage>
</organism>
<protein>
    <submittedName>
        <fullName evidence="1">Uncharacterized protein</fullName>
    </submittedName>
</protein>
<comment type="caution">
    <text evidence="1">The sequence shown here is derived from an EMBL/GenBank/DDBJ whole genome shotgun (WGS) entry which is preliminary data.</text>
</comment>
<proteinExistence type="predicted"/>
<accession>A0A392SJE7</accession>
<evidence type="ECO:0000313" key="1">
    <source>
        <dbReference type="EMBL" id="MCI47996.1"/>
    </source>
</evidence>
<keyword evidence="2" id="KW-1185">Reference proteome</keyword>
<reference evidence="1 2" key="1">
    <citation type="journal article" date="2018" name="Front. Plant Sci.">
        <title>Red Clover (Trifolium pratense) and Zigzag Clover (T. medium) - A Picture of Genomic Similarities and Differences.</title>
        <authorList>
            <person name="Dluhosova J."/>
            <person name="Istvanek J."/>
            <person name="Nedelnik J."/>
            <person name="Repkova J."/>
        </authorList>
    </citation>
    <scope>NUCLEOTIDE SEQUENCE [LARGE SCALE GENOMIC DNA]</scope>
    <source>
        <strain evidence="2">cv. 10/8</strain>
        <tissue evidence="1">Leaf</tissue>
    </source>
</reference>
<dbReference type="Proteomes" id="UP000265520">
    <property type="component" value="Unassembled WGS sequence"/>
</dbReference>
<evidence type="ECO:0000313" key="2">
    <source>
        <dbReference type="Proteomes" id="UP000265520"/>
    </source>
</evidence>
<feature type="non-terminal residue" evidence="1">
    <location>
        <position position="1"/>
    </location>
</feature>
<name>A0A392SJE7_9FABA</name>
<dbReference type="EMBL" id="LXQA010380012">
    <property type="protein sequence ID" value="MCI47996.1"/>
    <property type="molecule type" value="Genomic_DNA"/>
</dbReference>